<dbReference type="InterPro" id="IPR012338">
    <property type="entry name" value="Beta-lactam/transpept-like"/>
</dbReference>
<feature type="domain" description="Beta-lactamase-related" evidence="2">
    <location>
        <begin position="47"/>
        <end position="349"/>
    </location>
</feature>
<dbReference type="PROSITE" id="PS51257">
    <property type="entry name" value="PROKAR_LIPOPROTEIN"/>
    <property type="match status" value="1"/>
</dbReference>
<name>A0A411WYA7_9BURK</name>
<evidence type="ECO:0000313" key="5">
    <source>
        <dbReference type="Proteomes" id="UP000292307"/>
    </source>
</evidence>
<dbReference type="PANTHER" id="PTHR43283:SF18">
    <property type="match status" value="1"/>
</dbReference>
<dbReference type="EMBL" id="BMWV01000004">
    <property type="protein sequence ID" value="GGY40463.1"/>
    <property type="molecule type" value="Genomic_DNA"/>
</dbReference>
<dbReference type="InterPro" id="IPR001466">
    <property type="entry name" value="Beta-lactam-related"/>
</dbReference>
<dbReference type="Gene3D" id="3.40.710.10">
    <property type="entry name" value="DD-peptidase/beta-lactamase superfamily"/>
    <property type="match status" value="1"/>
</dbReference>
<dbReference type="InterPro" id="IPR050789">
    <property type="entry name" value="Diverse_Enzym_Activities"/>
</dbReference>
<dbReference type="OrthoDB" id="9801061at2"/>
<accession>A0A411WYA7</accession>
<dbReference type="Proteomes" id="UP000628442">
    <property type="component" value="Unassembled WGS sequence"/>
</dbReference>
<reference evidence="3" key="1">
    <citation type="journal article" date="2014" name="Int. J. Syst. Evol. Microbiol.">
        <title>Complete genome sequence of Corynebacterium casei LMG S-19264T (=DSM 44701T), isolated from a smear-ripened cheese.</title>
        <authorList>
            <consortium name="US DOE Joint Genome Institute (JGI-PGF)"/>
            <person name="Walter F."/>
            <person name="Albersmeier A."/>
            <person name="Kalinowski J."/>
            <person name="Ruckert C."/>
        </authorList>
    </citation>
    <scope>NUCLEOTIDE SEQUENCE</scope>
    <source>
        <strain evidence="3">KCTC 12343</strain>
    </source>
</reference>
<keyword evidence="1" id="KW-0732">Signal</keyword>
<dbReference type="PANTHER" id="PTHR43283">
    <property type="entry name" value="BETA-LACTAMASE-RELATED"/>
    <property type="match status" value="1"/>
</dbReference>
<dbReference type="Pfam" id="PF00144">
    <property type="entry name" value="Beta-lactamase"/>
    <property type="match status" value="1"/>
</dbReference>
<dbReference type="Proteomes" id="UP000292307">
    <property type="component" value="Chromosome"/>
</dbReference>
<evidence type="ECO:0000313" key="6">
    <source>
        <dbReference type="Proteomes" id="UP000628442"/>
    </source>
</evidence>
<feature type="chain" id="PRO_5044601709" evidence="1">
    <location>
        <begin position="30"/>
        <end position="378"/>
    </location>
</feature>
<dbReference type="EMBL" id="CP036401">
    <property type="protein sequence ID" value="QBI01687.1"/>
    <property type="molecule type" value="Genomic_DNA"/>
</dbReference>
<organism evidence="3 6">
    <name type="scientific">Pseudoduganella albidiflava</name>
    <dbReference type="NCBI Taxonomy" id="321983"/>
    <lineage>
        <taxon>Bacteria</taxon>
        <taxon>Pseudomonadati</taxon>
        <taxon>Pseudomonadota</taxon>
        <taxon>Betaproteobacteria</taxon>
        <taxon>Burkholderiales</taxon>
        <taxon>Oxalobacteraceae</taxon>
        <taxon>Telluria group</taxon>
        <taxon>Pseudoduganella</taxon>
    </lineage>
</organism>
<reference evidence="3" key="3">
    <citation type="submission" date="2022-12" db="EMBL/GenBank/DDBJ databases">
        <authorList>
            <person name="Sun Q."/>
            <person name="Kim S."/>
        </authorList>
    </citation>
    <scope>NUCLEOTIDE SEQUENCE</scope>
    <source>
        <strain evidence="3">KCTC 12343</strain>
    </source>
</reference>
<keyword evidence="5" id="KW-1185">Reference proteome</keyword>
<evidence type="ECO:0000313" key="3">
    <source>
        <dbReference type="EMBL" id="GGY40463.1"/>
    </source>
</evidence>
<evidence type="ECO:0000259" key="2">
    <source>
        <dbReference type="Pfam" id="PF00144"/>
    </source>
</evidence>
<reference evidence="4 5" key="2">
    <citation type="submission" date="2019-02" db="EMBL/GenBank/DDBJ databases">
        <title>Draft Genome Sequences of Six Type Strains of the Genus Massilia.</title>
        <authorList>
            <person name="Miess H."/>
            <person name="Frediansyhah A."/>
            <person name="Gross H."/>
        </authorList>
    </citation>
    <scope>NUCLEOTIDE SEQUENCE [LARGE SCALE GENOMIC DNA]</scope>
    <source>
        <strain evidence="4 5">DSM 17472</strain>
    </source>
</reference>
<proteinExistence type="predicted"/>
<feature type="signal peptide" evidence="1">
    <location>
        <begin position="1"/>
        <end position="29"/>
    </location>
</feature>
<gene>
    <name evidence="4" type="ORF">EYF70_13140</name>
    <name evidence="3" type="ORF">GCM10007387_23330</name>
</gene>
<evidence type="ECO:0000313" key="4">
    <source>
        <dbReference type="EMBL" id="QBI01687.1"/>
    </source>
</evidence>
<protein>
    <submittedName>
        <fullName evidence="4">Class A beta-lactamase-related serine hydrolase</fullName>
    </submittedName>
</protein>
<dbReference type="SUPFAM" id="SSF56601">
    <property type="entry name" value="beta-lactamase/transpeptidase-like"/>
    <property type="match status" value="1"/>
</dbReference>
<dbReference type="GO" id="GO:0016787">
    <property type="term" value="F:hydrolase activity"/>
    <property type="evidence" value="ECO:0007669"/>
    <property type="project" value="UniProtKB-KW"/>
</dbReference>
<evidence type="ECO:0000256" key="1">
    <source>
        <dbReference type="SAM" id="SignalP"/>
    </source>
</evidence>
<dbReference type="AlphaFoldDB" id="A0A411WYA7"/>
<dbReference type="RefSeq" id="WP_131145807.1">
    <property type="nucleotide sequence ID" value="NZ_BMWV01000004.1"/>
</dbReference>
<keyword evidence="4" id="KW-0378">Hydrolase</keyword>
<sequence length="378" mass="40371">MNRGAYARTLASLLPAAAITVLLSGCASAPPTDVTALEMPEALAILAKQHNVCGVAVAVIRQRKLETVHAAAGCPAAPAPGAGSVFQAASLSKPLFAYAVLQLAREGKLDLDAPLAGYLPQGYRHRHEPLKPEPAEVVTDPRLQAVTGRMVLNHTSGMPNWASGPLRFDAAPGTRWQYSGEGYVLLQRAVEAIAGQRLDRFMAARLFEPLAMRHSAYVFDDRLAPVLLGGTKANGAPRKTLQLREANAAFSLHTSAADYGRFLAALLDDGEAMQQVTASPVPADADLELDWGLGWGIERGRDDAYIWQWGNNPGYRAFAIASLGTGDGLVMLTNSENGLALAEPLTRRILPGEHRLFQSPVLGVDVITLLCNSVRLCL</sequence>